<dbReference type="InterPro" id="IPR011992">
    <property type="entry name" value="EF-hand-dom_pair"/>
</dbReference>
<accession>A0A8B9C4D7</accession>
<dbReference type="Pfam" id="PF13499">
    <property type="entry name" value="EF-hand_7"/>
    <property type="match status" value="1"/>
</dbReference>
<dbReference type="PROSITE" id="PS00018">
    <property type="entry name" value="EF_HAND_1"/>
    <property type="match status" value="1"/>
</dbReference>
<evidence type="ECO:0000256" key="3">
    <source>
        <dbReference type="SAM" id="Phobius"/>
    </source>
</evidence>
<feature type="transmembrane region" description="Helical" evidence="3">
    <location>
        <begin position="87"/>
        <end position="106"/>
    </location>
</feature>
<feature type="transmembrane region" description="Helical" evidence="3">
    <location>
        <begin position="57"/>
        <end position="75"/>
    </location>
</feature>
<dbReference type="InterPro" id="IPR018247">
    <property type="entry name" value="EF_Hand_1_Ca_BS"/>
</dbReference>
<dbReference type="Proteomes" id="UP000694426">
    <property type="component" value="Unplaced"/>
</dbReference>
<name>A0A8B9C4D7_9AVES</name>
<dbReference type="GO" id="GO:0005509">
    <property type="term" value="F:calcium ion binding"/>
    <property type="evidence" value="ECO:0007669"/>
    <property type="project" value="InterPro"/>
</dbReference>
<dbReference type="AlphaFoldDB" id="A0A8B9C4D7"/>
<feature type="domain" description="EF-hand" evidence="4">
    <location>
        <begin position="122"/>
        <end position="157"/>
    </location>
</feature>
<proteinExistence type="predicted"/>
<reference evidence="5" key="2">
    <citation type="submission" date="2025-09" db="UniProtKB">
        <authorList>
            <consortium name="Ensembl"/>
        </authorList>
    </citation>
    <scope>IDENTIFICATION</scope>
</reference>
<evidence type="ECO:0000256" key="2">
    <source>
        <dbReference type="ARBA" id="ARBA00022837"/>
    </source>
</evidence>
<dbReference type="PROSITE" id="PS50222">
    <property type="entry name" value="EF_HAND_2"/>
    <property type="match status" value="1"/>
</dbReference>
<dbReference type="GeneTree" id="ENSGT00390000004917"/>
<gene>
    <name evidence="5" type="primary">EFCAB11</name>
</gene>
<dbReference type="Gene3D" id="1.10.238.10">
    <property type="entry name" value="EF-hand"/>
    <property type="match status" value="1"/>
</dbReference>
<evidence type="ECO:0000256" key="1">
    <source>
        <dbReference type="ARBA" id="ARBA00022723"/>
    </source>
</evidence>
<organism evidence="5 6">
    <name type="scientific">Anser brachyrhynchus</name>
    <name type="common">Pink-footed goose</name>
    <dbReference type="NCBI Taxonomy" id="132585"/>
    <lineage>
        <taxon>Eukaryota</taxon>
        <taxon>Metazoa</taxon>
        <taxon>Chordata</taxon>
        <taxon>Craniata</taxon>
        <taxon>Vertebrata</taxon>
        <taxon>Euteleostomi</taxon>
        <taxon>Archelosauria</taxon>
        <taxon>Archosauria</taxon>
        <taxon>Dinosauria</taxon>
        <taxon>Saurischia</taxon>
        <taxon>Theropoda</taxon>
        <taxon>Coelurosauria</taxon>
        <taxon>Aves</taxon>
        <taxon>Neognathae</taxon>
        <taxon>Galloanserae</taxon>
        <taxon>Anseriformes</taxon>
        <taxon>Anatidae</taxon>
        <taxon>Anserinae</taxon>
        <taxon>Anser</taxon>
    </lineage>
</organism>
<dbReference type="Ensembl" id="ENSABRT00000019067.1">
    <property type="protein sequence ID" value="ENSABRP00000013355.1"/>
    <property type="gene ID" value="ENSABRG00000011843.1"/>
</dbReference>
<keyword evidence="3" id="KW-1133">Transmembrane helix</keyword>
<evidence type="ECO:0000313" key="6">
    <source>
        <dbReference type="Proteomes" id="UP000694426"/>
    </source>
</evidence>
<keyword evidence="3" id="KW-0472">Membrane</keyword>
<evidence type="ECO:0000313" key="5">
    <source>
        <dbReference type="Ensembl" id="ENSABRP00000013355.1"/>
    </source>
</evidence>
<keyword evidence="3" id="KW-0812">Transmembrane</keyword>
<keyword evidence="2" id="KW-0106">Calcium</keyword>
<sequence>SLCPERRRAAKTWTASRCPSSPRYSHRLCDEDNKGCLSREDFKVAGVLLFGYKPSKVYILFSFMRFISIFPGILFEKFLDLMSARKALIFIIFLMSNLNLKVRGFLTFEGFKKTFNSVSPKLSKRIVPEAFREVDQDSDGRISFKDFESAMKYGQDEGSPLYFA</sequence>
<dbReference type="InterPro" id="IPR002048">
    <property type="entry name" value="EF_hand_dom"/>
</dbReference>
<dbReference type="SUPFAM" id="SSF47473">
    <property type="entry name" value="EF-hand"/>
    <property type="match status" value="1"/>
</dbReference>
<keyword evidence="1" id="KW-0479">Metal-binding</keyword>
<evidence type="ECO:0000259" key="4">
    <source>
        <dbReference type="PROSITE" id="PS50222"/>
    </source>
</evidence>
<protein>
    <submittedName>
        <fullName evidence="5">EF-hand calcium binding domain 11</fullName>
    </submittedName>
</protein>
<keyword evidence="6" id="KW-1185">Reference proteome</keyword>
<dbReference type="CDD" id="cd00051">
    <property type="entry name" value="EFh"/>
    <property type="match status" value="1"/>
</dbReference>
<reference evidence="5" key="1">
    <citation type="submission" date="2025-08" db="UniProtKB">
        <authorList>
            <consortium name="Ensembl"/>
        </authorList>
    </citation>
    <scope>IDENTIFICATION</scope>
</reference>